<accession>L8GTZ7</accession>
<dbReference type="AlphaFoldDB" id="L8GTZ7"/>
<dbReference type="RefSeq" id="XP_004338647.1">
    <property type="nucleotide sequence ID" value="XM_004338599.1"/>
</dbReference>
<reference evidence="2 3" key="1">
    <citation type="journal article" date="2013" name="Genome Biol.">
        <title>Genome of Acanthamoeba castellanii highlights extensive lateral gene transfer and early evolution of tyrosine kinase signaling.</title>
        <authorList>
            <person name="Clarke M."/>
            <person name="Lohan A.J."/>
            <person name="Liu B."/>
            <person name="Lagkouvardos I."/>
            <person name="Roy S."/>
            <person name="Zafar N."/>
            <person name="Bertelli C."/>
            <person name="Schilde C."/>
            <person name="Kianianmomeni A."/>
            <person name="Burglin T.R."/>
            <person name="Frech C."/>
            <person name="Turcotte B."/>
            <person name="Kopec K.O."/>
            <person name="Synnott J.M."/>
            <person name="Choo C."/>
            <person name="Paponov I."/>
            <person name="Finkler A."/>
            <person name="Soon Heng Tan C."/>
            <person name="Hutchins A.P."/>
            <person name="Weinmeier T."/>
            <person name="Rattei T."/>
            <person name="Chu J.S."/>
            <person name="Gimenez G."/>
            <person name="Irimia M."/>
            <person name="Rigden D.J."/>
            <person name="Fitzpatrick D.A."/>
            <person name="Lorenzo-Morales J."/>
            <person name="Bateman A."/>
            <person name="Chiu C.H."/>
            <person name="Tang P."/>
            <person name="Hegemann P."/>
            <person name="Fromm H."/>
            <person name="Raoult D."/>
            <person name="Greub G."/>
            <person name="Miranda-Saavedra D."/>
            <person name="Chen N."/>
            <person name="Nash P."/>
            <person name="Ginger M.L."/>
            <person name="Horn M."/>
            <person name="Schaap P."/>
            <person name="Caler L."/>
            <person name="Loftus B."/>
        </authorList>
    </citation>
    <scope>NUCLEOTIDE SEQUENCE [LARGE SCALE GENOMIC DNA]</scope>
    <source>
        <strain evidence="2 3">Neff</strain>
    </source>
</reference>
<dbReference type="GeneID" id="14917338"/>
<dbReference type="KEGG" id="acan:ACA1_088800"/>
<feature type="compositionally biased region" description="Low complexity" evidence="1">
    <location>
        <begin position="395"/>
        <end position="425"/>
    </location>
</feature>
<protein>
    <submittedName>
        <fullName evidence="2">Uncharacterized protein</fullName>
    </submittedName>
</protein>
<gene>
    <name evidence="2" type="ORF">ACA1_088800</name>
</gene>
<dbReference type="VEuPathDB" id="AmoebaDB:ACA1_088800"/>
<dbReference type="Proteomes" id="UP000011083">
    <property type="component" value="Unassembled WGS sequence"/>
</dbReference>
<feature type="compositionally biased region" description="Low complexity" evidence="1">
    <location>
        <begin position="354"/>
        <end position="374"/>
    </location>
</feature>
<name>L8GTZ7_ACACF</name>
<proteinExistence type="predicted"/>
<evidence type="ECO:0000313" key="3">
    <source>
        <dbReference type="Proteomes" id="UP000011083"/>
    </source>
</evidence>
<dbReference type="EMBL" id="KB007985">
    <property type="protein sequence ID" value="ELR16634.1"/>
    <property type="molecule type" value="Genomic_DNA"/>
</dbReference>
<evidence type="ECO:0000256" key="1">
    <source>
        <dbReference type="SAM" id="MobiDB-lite"/>
    </source>
</evidence>
<feature type="region of interest" description="Disordered" evidence="1">
    <location>
        <begin position="354"/>
        <end position="434"/>
    </location>
</feature>
<keyword evidence="3" id="KW-1185">Reference proteome</keyword>
<sequence>MEKDASSYDNSSLNAFFARLEDVLRSALSAFFDQTPGLGEKSTDVRTMLNVLHLKWDDSAGTGKSPASAVVHLEGSPVVAAHFKFIKTLLNRFHHSQKTNWELIKQGRDSAVCVLGALHDYANIDTLKARESLLVLWRAAKADRVGDYAYDSEPKIVVEGWPFGSERAGAGRPRVLLRGVPVGVTPAVVALALKVQDFNSLLELGNLVIQKEKARFVALAKAEEEPAVVLYLPRDIELDVVAAAWGNEHHDLAQTKIGYDGGNKRVVVIQVTAKQLAEVQDKTIDILPFTPYRLRLRLPLPNLVGPALRTALRHHIPDKEIVGLTQVDPLCAVLHLRSAEAMTQLLRLRHLTTTSTTGTAASPKSGPGPTSSKAAAKGQTPPASPAKPSAKHLSAKALGGTKTGAAEVLPGSAKSPAASKAQKWSQHSPSLSTD</sequence>
<organism evidence="2 3">
    <name type="scientific">Acanthamoeba castellanii (strain ATCC 30010 / Neff)</name>
    <dbReference type="NCBI Taxonomy" id="1257118"/>
    <lineage>
        <taxon>Eukaryota</taxon>
        <taxon>Amoebozoa</taxon>
        <taxon>Discosea</taxon>
        <taxon>Longamoebia</taxon>
        <taxon>Centramoebida</taxon>
        <taxon>Acanthamoebidae</taxon>
        <taxon>Acanthamoeba</taxon>
    </lineage>
</organism>
<evidence type="ECO:0000313" key="2">
    <source>
        <dbReference type="EMBL" id="ELR16634.1"/>
    </source>
</evidence>